<proteinExistence type="predicted"/>
<gene>
    <name evidence="2" type="ORF">AVDCRST_MAG18-565</name>
</gene>
<feature type="non-terminal residue" evidence="2">
    <location>
        <position position="272"/>
    </location>
</feature>
<feature type="region of interest" description="Disordered" evidence="1">
    <location>
        <begin position="1"/>
        <end position="191"/>
    </location>
</feature>
<name>A0A6J4UR94_9BACT</name>
<feature type="compositionally biased region" description="Basic residues" evidence="1">
    <location>
        <begin position="145"/>
        <end position="158"/>
    </location>
</feature>
<dbReference type="EC" id="1.2.1.3" evidence="2"/>
<feature type="compositionally biased region" description="Basic and acidic residues" evidence="1">
    <location>
        <begin position="73"/>
        <end position="105"/>
    </location>
</feature>
<feature type="non-terminal residue" evidence="2">
    <location>
        <position position="1"/>
    </location>
</feature>
<reference evidence="2" key="1">
    <citation type="submission" date="2020-02" db="EMBL/GenBank/DDBJ databases">
        <authorList>
            <person name="Meier V. D."/>
        </authorList>
    </citation>
    <scope>NUCLEOTIDE SEQUENCE</scope>
    <source>
        <strain evidence="2">AVDCRST_MAG18</strain>
    </source>
</reference>
<dbReference type="GO" id="GO:0004029">
    <property type="term" value="F:aldehyde dehydrogenase (NAD+) activity"/>
    <property type="evidence" value="ECO:0007669"/>
    <property type="project" value="UniProtKB-EC"/>
</dbReference>
<feature type="compositionally biased region" description="Low complexity" evidence="1">
    <location>
        <begin position="1"/>
        <end position="16"/>
    </location>
</feature>
<accession>A0A6J4UR94</accession>
<sequence length="272" mass="32500">GRRPPRGAAAPVASRCHPLRRSHRRRPRRQHRRDLHRRDHHRLRPQRELLPDRPCDAAGDDLVPRPHGGAGDESARRQRQDRPDRRSGDERHQCHECPARRDRSDRHHRHERHERRQARRLRRQRPQPHRLLHHRAGELRAGGPNHHRRQGHHHRPRPRAAGGPRPRGAQSLQWVERGIRPRQSHRERRFQRGFQLFPLPDQRARRGAHGLQRFRLHRRPRRAHLPVRDSANYARPARHARAHAHRDDAPVRQRRRGGRDRDRTGPARTRAV</sequence>
<feature type="compositionally biased region" description="Low complexity" evidence="1">
    <location>
        <begin position="159"/>
        <end position="169"/>
    </location>
</feature>
<organism evidence="2">
    <name type="scientific">uncultured Thermomicrobiales bacterium</name>
    <dbReference type="NCBI Taxonomy" id="1645740"/>
    <lineage>
        <taxon>Bacteria</taxon>
        <taxon>Pseudomonadati</taxon>
        <taxon>Thermomicrobiota</taxon>
        <taxon>Thermomicrobia</taxon>
        <taxon>Thermomicrobiales</taxon>
        <taxon>environmental samples</taxon>
    </lineage>
</organism>
<keyword evidence="2" id="KW-0560">Oxidoreductase</keyword>
<feature type="compositionally biased region" description="Basic and acidic residues" evidence="1">
    <location>
        <begin position="45"/>
        <end position="55"/>
    </location>
</feature>
<evidence type="ECO:0000256" key="1">
    <source>
        <dbReference type="SAM" id="MobiDB-lite"/>
    </source>
</evidence>
<dbReference type="AlphaFoldDB" id="A0A6J4UR94"/>
<feature type="compositionally biased region" description="Basic residues" evidence="1">
    <location>
        <begin position="106"/>
        <end position="134"/>
    </location>
</feature>
<dbReference type="EMBL" id="CADCWN010000041">
    <property type="protein sequence ID" value="CAA9554371.1"/>
    <property type="molecule type" value="Genomic_DNA"/>
</dbReference>
<feature type="region of interest" description="Disordered" evidence="1">
    <location>
        <begin position="217"/>
        <end position="272"/>
    </location>
</feature>
<evidence type="ECO:0000313" key="2">
    <source>
        <dbReference type="EMBL" id="CAA9554371.1"/>
    </source>
</evidence>
<protein>
    <submittedName>
        <fullName evidence="2">Aldehyde dehydrogenase</fullName>
        <ecNumber evidence="2">1.2.1.3</ecNumber>
    </submittedName>
</protein>
<feature type="compositionally biased region" description="Basic residues" evidence="1">
    <location>
        <begin position="17"/>
        <end position="44"/>
    </location>
</feature>
<feature type="compositionally biased region" description="Basic residues" evidence="1">
    <location>
        <begin position="180"/>
        <end position="191"/>
    </location>
</feature>